<dbReference type="PANTHER" id="PTHR32410:SF174">
    <property type="entry name" value="CYSTEINE_HISTIDINE-RICH C1 DOMAIN FAMILY PROTEIN"/>
    <property type="match status" value="1"/>
</dbReference>
<dbReference type="PANTHER" id="PTHR32410">
    <property type="entry name" value="CYSTEINE/HISTIDINE-RICH C1 DOMAIN FAMILY PROTEIN"/>
    <property type="match status" value="1"/>
</dbReference>
<name>A0A3P5ZNK6_BRACM</name>
<dbReference type="PROSITE" id="PS50081">
    <property type="entry name" value="ZF_DAG_PE_2"/>
    <property type="match status" value="1"/>
</dbReference>
<dbReference type="Gramene" id="A01p48800.2_BraZ1">
    <property type="protein sequence ID" value="A01p48800.2_BraZ1.CDS.1"/>
    <property type="gene ID" value="A01g48800.2_BraZ1"/>
</dbReference>
<dbReference type="InterPro" id="IPR001965">
    <property type="entry name" value="Znf_PHD"/>
</dbReference>
<evidence type="ECO:0000259" key="5">
    <source>
        <dbReference type="PROSITE" id="PS50081"/>
    </source>
</evidence>
<dbReference type="AlphaFoldDB" id="A0A3P5ZNK6"/>
<keyword evidence="1" id="KW-0479">Metal-binding</keyword>
<dbReference type="InterPro" id="IPR054483">
    <property type="entry name" value="DC1-like_CT"/>
</dbReference>
<evidence type="ECO:0000313" key="7">
    <source>
        <dbReference type="EMBL" id="VDC78025.1"/>
    </source>
</evidence>
<keyword evidence="4" id="KW-0862">Zinc</keyword>
<dbReference type="SUPFAM" id="SSF57889">
    <property type="entry name" value="Cysteine-rich domain"/>
    <property type="match status" value="4"/>
</dbReference>
<keyword evidence="2" id="KW-0677">Repeat</keyword>
<dbReference type="SMART" id="SM00249">
    <property type="entry name" value="PHD"/>
    <property type="match status" value="4"/>
</dbReference>
<evidence type="ECO:0000256" key="4">
    <source>
        <dbReference type="ARBA" id="ARBA00022833"/>
    </source>
</evidence>
<evidence type="ECO:0000256" key="2">
    <source>
        <dbReference type="ARBA" id="ARBA00022737"/>
    </source>
</evidence>
<dbReference type="EMBL" id="LR031571">
    <property type="protein sequence ID" value="VDC78025.1"/>
    <property type="molecule type" value="Genomic_DNA"/>
</dbReference>
<sequence length="601" mass="69947">MRRIDTHFWSPAHRDELSENDLWRIVDNVREGNLFRSPRLYFCCDCLERIEDNEVRCRCNLCSKMWHPRCIPSSPNDIYHLFHAYHPLKLLIDGPPVYSKGKCDACQEDLKSYFYHCSICDFSMHVRCSKNHPPPIVETAKCHEHSLTCMVRNDTFTCNACGTHGERCPYVCAPCGVMFHRECINLPHVINMNRHDHRVSHTYSLGFGNWKCMICRKMVDWRYGAYTCSTCPDKYVVHSKCATRGDVWDGVELEGVPEVYVDVSPFNVIEEGITIDHFSHEHLLYKIEDEDDIRDGSMRCEACVRPIFSETHYTCMECDFIIHETCANLPRQKRLWLSTNMFYLKVNNDDRTKSLFRCGACETTSDGFKYETEGPMPVSLDLRCASLISSYCDYECHPHTLFLTTMDKGFCGGCKLLKNHVLRCTESECDFYLCWACATLPKKIKRKGDEHFLFLRHGDEKEATGRYWCEVCETVLDPQKWFYTCHVSGVTFHIQCVVGEFPNAKPGFTYHYQRLLGDTTSLIYGRFYDPNEGEEKIELVPNDRITRPKCASCGSRCLRPLILRLSLVETYNVYCCDVKCSLQFLAETTGLYQNRRRQMYN</sequence>
<dbReference type="InterPro" id="IPR002219">
    <property type="entry name" value="PKC_DAG/PE"/>
</dbReference>
<dbReference type="Pfam" id="PF22926">
    <property type="entry name" value="C1-like_CT"/>
    <property type="match status" value="1"/>
</dbReference>
<gene>
    <name evidence="7" type="ORF">BRAA01T04527Z</name>
    <name evidence="6" type="ORF">BRAPAZ1V2_A01P48800.2</name>
</gene>
<proteinExistence type="predicted"/>
<protein>
    <recommendedName>
        <fullName evidence="5">Phorbol-ester/DAG-type domain-containing protein</fullName>
    </recommendedName>
</protein>
<accession>A0A3P5ZNK6</accession>
<organism evidence="7">
    <name type="scientific">Brassica campestris</name>
    <name type="common">Field mustard</name>
    <dbReference type="NCBI Taxonomy" id="3711"/>
    <lineage>
        <taxon>Eukaryota</taxon>
        <taxon>Viridiplantae</taxon>
        <taxon>Streptophyta</taxon>
        <taxon>Embryophyta</taxon>
        <taxon>Tracheophyta</taxon>
        <taxon>Spermatophyta</taxon>
        <taxon>Magnoliopsida</taxon>
        <taxon>eudicotyledons</taxon>
        <taxon>Gunneridae</taxon>
        <taxon>Pentapetalae</taxon>
        <taxon>rosids</taxon>
        <taxon>malvids</taxon>
        <taxon>Brassicales</taxon>
        <taxon>Brassicaceae</taxon>
        <taxon>Brassiceae</taxon>
        <taxon>Brassica</taxon>
    </lineage>
</organism>
<keyword evidence="3" id="KW-0863">Zinc-finger</keyword>
<feature type="domain" description="Phorbol-ester/DAG-type" evidence="5">
    <location>
        <begin position="82"/>
        <end position="142"/>
    </location>
</feature>
<dbReference type="SMART" id="SM00109">
    <property type="entry name" value="C1"/>
    <property type="match status" value="3"/>
</dbReference>
<dbReference type="InterPro" id="IPR046349">
    <property type="entry name" value="C1-like_sf"/>
</dbReference>
<dbReference type="EMBL" id="LS974617">
    <property type="protein sequence ID" value="CAG7890804.1"/>
    <property type="molecule type" value="Genomic_DNA"/>
</dbReference>
<dbReference type="InterPro" id="IPR053192">
    <property type="entry name" value="Vacuole_Formation_Reg"/>
</dbReference>
<dbReference type="Proteomes" id="UP000694005">
    <property type="component" value="Chromosome A01"/>
</dbReference>
<reference evidence="7" key="1">
    <citation type="submission" date="2018-11" db="EMBL/GenBank/DDBJ databases">
        <authorList>
            <consortium name="Genoscope - CEA"/>
            <person name="William W."/>
        </authorList>
    </citation>
    <scope>NUCLEOTIDE SEQUENCE</scope>
</reference>
<dbReference type="InterPro" id="IPR004146">
    <property type="entry name" value="DC1"/>
</dbReference>
<evidence type="ECO:0000256" key="3">
    <source>
        <dbReference type="ARBA" id="ARBA00022771"/>
    </source>
</evidence>
<dbReference type="Pfam" id="PF03107">
    <property type="entry name" value="C1_2"/>
    <property type="match status" value="5"/>
</dbReference>
<evidence type="ECO:0000256" key="1">
    <source>
        <dbReference type="ARBA" id="ARBA00022723"/>
    </source>
</evidence>
<evidence type="ECO:0000313" key="6">
    <source>
        <dbReference type="EMBL" id="CAG7890804.1"/>
    </source>
</evidence>
<dbReference type="GO" id="GO:0008270">
    <property type="term" value="F:zinc ion binding"/>
    <property type="evidence" value="ECO:0007669"/>
    <property type="project" value="UniProtKB-KW"/>
</dbReference>